<evidence type="ECO:0000256" key="1">
    <source>
        <dbReference type="SAM" id="MobiDB-lite"/>
    </source>
</evidence>
<dbReference type="Proteomes" id="UP001356427">
    <property type="component" value="Unassembled WGS sequence"/>
</dbReference>
<evidence type="ECO:0000313" key="3">
    <source>
        <dbReference type="Proteomes" id="UP001356427"/>
    </source>
</evidence>
<comment type="caution">
    <text evidence="2">The sequence shown here is derived from an EMBL/GenBank/DDBJ whole genome shotgun (WGS) entry which is preliminary data.</text>
</comment>
<sequence length="78" mass="9090">MAQTNYPTSGSHNVRAGQAGRGWPGLDSEEHTSLLQDNHSYRWLSMNIFVYWVQDLQYKNDIRNTQPTSRREWGLKHG</sequence>
<name>A0AAN8MA52_9TELE</name>
<dbReference type="AlphaFoldDB" id="A0AAN8MA52"/>
<protein>
    <submittedName>
        <fullName evidence="2">Uncharacterized protein</fullName>
    </submittedName>
</protein>
<accession>A0AAN8MA52</accession>
<feature type="region of interest" description="Disordered" evidence="1">
    <location>
        <begin position="1"/>
        <end position="29"/>
    </location>
</feature>
<reference evidence="2 3" key="1">
    <citation type="submission" date="2021-04" db="EMBL/GenBank/DDBJ databases">
        <authorList>
            <person name="De Guttry C."/>
            <person name="Zahm M."/>
            <person name="Klopp C."/>
            <person name="Cabau C."/>
            <person name="Louis A."/>
            <person name="Berthelot C."/>
            <person name="Parey E."/>
            <person name="Roest Crollius H."/>
            <person name="Montfort J."/>
            <person name="Robinson-Rechavi M."/>
            <person name="Bucao C."/>
            <person name="Bouchez O."/>
            <person name="Gislard M."/>
            <person name="Lluch J."/>
            <person name="Milhes M."/>
            <person name="Lampietro C."/>
            <person name="Lopez Roques C."/>
            <person name="Donnadieu C."/>
            <person name="Braasch I."/>
            <person name="Desvignes T."/>
            <person name="Postlethwait J."/>
            <person name="Bobe J."/>
            <person name="Wedekind C."/>
            <person name="Guiguen Y."/>
        </authorList>
    </citation>
    <scope>NUCLEOTIDE SEQUENCE [LARGE SCALE GENOMIC DNA]</scope>
    <source>
        <strain evidence="2">Cs_M1</strain>
        <tissue evidence="2">Blood</tissue>
    </source>
</reference>
<evidence type="ECO:0000313" key="2">
    <source>
        <dbReference type="EMBL" id="KAK6327600.1"/>
    </source>
</evidence>
<keyword evidence="3" id="KW-1185">Reference proteome</keyword>
<proteinExistence type="predicted"/>
<dbReference type="EMBL" id="JAGTTL010000002">
    <property type="protein sequence ID" value="KAK6327600.1"/>
    <property type="molecule type" value="Genomic_DNA"/>
</dbReference>
<gene>
    <name evidence="2" type="ORF">J4Q44_G00032450</name>
</gene>
<organism evidence="2 3">
    <name type="scientific">Coregonus suidteri</name>
    <dbReference type="NCBI Taxonomy" id="861788"/>
    <lineage>
        <taxon>Eukaryota</taxon>
        <taxon>Metazoa</taxon>
        <taxon>Chordata</taxon>
        <taxon>Craniata</taxon>
        <taxon>Vertebrata</taxon>
        <taxon>Euteleostomi</taxon>
        <taxon>Actinopterygii</taxon>
        <taxon>Neopterygii</taxon>
        <taxon>Teleostei</taxon>
        <taxon>Protacanthopterygii</taxon>
        <taxon>Salmoniformes</taxon>
        <taxon>Salmonidae</taxon>
        <taxon>Coregoninae</taxon>
        <taxon>Coregonus</taxon>
    </lineage>
</organism>
<feature type="compositionally biased region" description="Polar residues" evidence="1">
    <location>
        <begin position="1"/>
        <end position="12"/>
    </location>
</feature>